<dbReference type="GO" id="GO:0016020">
    <property type="term" value="C:membrane"/>
    <property type="evidence" value="ECO:0007669"/>
    <property type="project" value="UniProtKB-SubCell"/>
</dbReference>
<evidence type="ECO:0000256" key="4">
    <source>
        <dbReference type="ARBA" id="ARBA00022989"/>
    </source>
</evidence>
<dbReference type="EMBL" id="CP060007">
    <property type="protein sequence ID" value="QNA42715.1"/>
    <property type="molecule type" value="Genomic_DNA"/>
</dbReference>
<dbReference type="KEGG" id="lacs:H4075_11445"/>
<evidence type="ECO:0000256" key="1">
    <source>
        <dbReference type="ARBA" id="ARBA00004141"/>
    </source>
</evidence>
<evidence type="ECO:0000256" key="5">
    <source>
        <dbReference type="ARBA" id="ARBA00023136"/>
    </source>
</evidence>
<gene>
    <name evidence="8" type="ORF">H4075_11445</name>
</gene>
<accession>A0A7G5XB62</accession>
<comment type="subcellular location">
    <subcellularLocation>
        <location evidence="1">Membrane</location>
        <topology evidence="1">Multi-pass membrane protein</topology>
    </subcellularLocation>
</comment>
<feature type="transmembrane region" description="Helical" evidence="6">
    <location>
        <begin position="135"/>
        <end position="154"/>
    </location>
</feature>
<dbReference type="RefSeq" id="WP_182800981.1">
    <property type="nucleotide sequence ID" value="NZ_CP060007.1"/>
</dbReference>
<dbReference type="Pfam" id="PF00892">
    <property type="entry name" value="EamA"/>
    <property type="match status" value="2"/>
</dbReference>
<evidence type="ECO:0000256" key="2">
    <source>
        <dbReference type="ARBA" id="ARBA00007362"/>
    </source>
</evidence>
<feature type="transmembrane region" description="Helical" evidence="6">
    <location>
        <begin position="225"/>
        <end position="244"/>
    </location>
</feature>
<keyword evidence="3 6" id="KW-0812">Transmembrane</keyword>
<feature type="transmembrane region" description="Helical" evidence="6">
    <location>
        <begin position="160"/>
        <end position="180"/>
    </location>
</feature>
<organism evidence="8 9">
    <name type="scientific">Lacibacter sediminis</name>
    <dbReference type="NCBI Taxonomy" id="2760713"/>
    <lineage>
        <taxon>Bacteria</taxon>
        <taxon>Pseudomonadati</taxon>
        <taxon>Bacteroidota</taxon>
        <taxon>Chitinophagia</taxon>
        <taxon>Chitinophagales</taxon>
        <taxon>Chitinophagaceae</taxon>
        <taxon>Lacibacter</taxon>
    </lineage>
</organism>
<feature type="transmembrane region" description="Helical" evidence="6">
    <location>
        <begin position="104"/>
        <end position="123"/>
    </location>
</feature>
<feature type="domain" description="EamA" evidence="7">
    <location>
        <begin position="162"/>
        <end position="298"/>
    </location>
</feature>
<feature type="transmembrane region" description="Helical" evidence="6">
    <location>
        <begin position="74"/>
        <end position="92"/>
    </location>
</feature>
<protein>
    <submittedName>
        <fullName evidence="8">DMT family transporter</fullName>
    </submittedName>
</protein>
<keyword evidence="4 6" id="KW-1133">Transmembrane helix</keyword>
<reference evidence="9" key="1">
    <citation type="submission" date="2020-08" db="EMBL/GenBank/DDBJ databases">
        <title>Lacibacter sp. S13-6-6 genome sequencing.</title>
        <authorList>
            <person name="Jin L."/>
        </authorList>
    </citation>
    <scope>NUCLEOTIDE SEQUENCE [LARGE SCALE GENOMIC DNA]</scope>
    <source>
        <strain evidence="9">S13-6-6</strain>
    </source>
</reference>
<feature type="transmembrane region" description="Helical" evidence="6">
    <location>
        <begin position="44"/>
        <end position="62"/>
    </location>
</feature>
<dbReference type="PANTHER" id="PTHR32322">
    <property type="entry name" value="INNER MEMBRANE TRANSPORTER"/>
    <property type="match status" value="1"/>
</dbReference>
<dbReference type="InterPro" id="IPR037185">
    <property type="entry name" value="EmrE-like"/>
</dbReference>
<proteinExistence type="inferred from homology"/>
<comment type="similarity">
    <text evidence="2">Belongs to the EamA transporter family.</text>
</comment>
<evidence type="ECO:0000256" key="3">
    <source>
        <dbReference type="ARBA" id="ARBA00022692"/>
    </source>
</evidence>
<dbReference type="Proteomes" id="UP000515344">
    <property type="component" value="Chromosome"/>
</dbReference>
<name>A0A7G5XB62_9BACT</name>
<keyword evidence="9" id="KW-1185">Reference proteome</keyword>
<evidence type="ECO:0000259" key="7">
    <source>
        <dbReference type="Pfam" id="PF00892"/>
    </source>
</evidence>
<feature type="domain" description="EamA" evidence="7">
    <location>
        <begin position="10"/>
        <end position="146"/>
    </location>
</feature>
<keyword evidence="5 6" id="KW-0472">Membrane</keyword>
<sequence>MPKKYSLAFIGFALTLIGSVLFSTKAIIVKKAFADISIDALSLLTLRMLFALPFYIAVLFVTKQKSKTDLSLKKWMQLVFIGLLGYYVSSYLDFEGLRYISAGLERLILFLYPSFVVLINAVVFRQHIQKIQKLALLLTYLGIGLAYAGEFNLYHLQPGFFWGGLLVFLCSITYAVYIVGSGRLIPLTGATAFTSFAMLAATAGIFVHFLFLHDVASIANVAKEHWIYGLLLGIVATVLPSYLIAGGTKRIGSNNVAIISSIGPVSTILQAHFVLSEKITIAQIVGTLLVIAGILLIGLKREKTK</sequence>
<feature type="transmembrane region" description="Helical" evidence="6">
    <location>
        <begin position="192"/>
        <end position="213"/>
    </location>
</feature>
<evidence type="ECO:0000313" key="9">
    <source>
        <dbReference type="Proteomes" id="UP000515344"/>
    </source>
</evidence>
<evidence type="ECO:0000256" key="6">
    <source>
        <dbReference type="SAM" id="Phobius"/>
    </source>
</evidence>
<dbReference type="Gene3D" id="1.10.3730.20">
    <property type="match status" value="1"/>
</dbReference>
<dbReference type="PANTHER" id="PTHR32322:SF2">
    <property type="entry name" value="EAMA DOMAIN-CONTAINING PROTEIN"/>
    <property type="match status" value="1"/>
</dbReference>
<dbReference type="InterPro" id="IPR000620">
    <property type="entry name" value="EamA_dom"/>
</dbReference>
<feature type="transmembrane region" description="Helical" evidence="6">
    <location>
        <begin position="281"/>
        <end position="299"/>
    </location>
</feature>
<feature type="transmembrane region" description="Helical" evidence="6">
    <location>
        <begin position="256"/>
        <end position="275"/>
    </location>
</feature>
<dbReference type="SUPFAM" id="SSF103481">
    <property type="entry name" value="Multidrug resistance efflux transporter EmrE"/>
    <property type="match status" value="2"/>
</dbReference>
<dbReference type="InterPro" id="IPR050638">
    <property type="entry name" value="AA-Vitamin_Transporters"/>
</dbReference>
<evidence type="ECO:0000313" key="8">
    <source>
        <dbReference type="EMBL" id="QNA42715.1"/>
    </source>
</evidence>
<dbReference type="AlphaFoldDB" id="A0A7G5XB62"/>